<dbReference type="PANTHER" id="PTHR37042:SF4">
    <property type="entry name" value="OUTER MEMBRANE PROTEIN RV1973"/>
    <property type="match status" value="1"/>
</dbReference>
<evidence type="ECO:0000256" key="4">
    <source>
        <dbReference type="SAM" id="Phobius"/>
    </source>
</evidence>
<evidence type="ECO:0000256" key="2">
    <source>
        <dbReference type="ARBA" id="ARBA00023136"/>
    </source>
</evidence>
<evidence type="ECO:0000313" key="5">
    <source>
        <dbReference type="EMBL" id="RJO76945.1"/>
    </source>
</evidence>
<dbReference type="AlphaFoldDB" id="A0A3A4JZP5"/>
<feature type="transmembrane region" description="Helical" evidence="4">
    <location>
        <begin position="68"/>
        <end position="94"/>
    </location>
</feature>
<evidence type="ECO:0000313" key="6">
    <source>
        <dbReference type="Proteomes" id="UP000266677"/>
    </source>
</evidence>
<evidence type="ECO:0000256" key="3">
    <source>
        <dbReference type="SAM" id="MobiDB-lite"/>
    </source>
</evidence>
<keyword evidence="4" id="KW-1133">Transmembrane helix</keyword>
<dbReference type="GO" id="GO:0016020">
    <property type="term" value="C:membrane"/>
    <property type="evidence" value="ECO:0007669"/>
    <property type="project" value="UniProtKB-SubCell"/>
</dbReference>
<gene>
    <name evidence="5" type="ORF">D5S18_12110</name>
</gene>
<evidence type="ECO:0000256" key="1">
    <source>
        <dbReference type="ARBA" id="ARBA00004370"/>
    </source>
</evidence>
<reference evidence="5 6" key="1">
    <citation type="submission" date="2018-09" db="EMBL/GenBank/DDBJ databases">
        <title>YIM PH21274 draft genome.</title>
        <authorList>
            <person name="Miao C."/>
        </authorList>
    </citation>
    <scope>NUCLEOTIDE SEQUENCE [LARGE SCALE GENOMIC DNA]</scope>
    <source>
        <strain evidence="5 6">YIM PH 21724</strain>
    </source>
</reference>
<dbReference type="EMBL" id="QZFU01000016">
    <property type="protein sequence ID" value="RJO76945.1"/>
    <property type="molecule type" value="Genomic_DNA"/>
</dbReference>
<keyword evidence="4" id="KW-0812">Transmembrane</keyword>
<comment type="subcellular location">
    <subcellularLocation>
        <location evidence="1">Membrane</location>
    </subcellularLocation>
</comment>
<comment type="caution">
    <text evidence="5">The sequence shown here is derived from an EMBL/GenBank/DDBJ whole genome shotgun (WGS) entry which is preliminary data.</text>
</comment>
<feature type="compositionally biased region" description="Low complexity" evidence="3">
    <location>
        <begin position="255"/>
        <end position="299"/>
    </location>
</feature>
<keyword evidence="2 4" id="KW-0472">Membrane</keyword>
<dbReference type="PANTHER" id="PTHR37042">
    <property type="entry name" value="OUTER MEMBRANE PROTEIN RV1973"/>
    <property type="match status" value="1"/>
</dbReference>
<feature type="compositionally biased region" description="Polar residues" evidence="3">
    <location>
        <begin position="306"/>
        <end position="324"/>
    </location>
</feature>
<feature type="region of interest" description="Disordered" evidence="3">
    <location>
        <begin position="228"/>
        <end position="324"/>
    </location>
</feature>
<dbReference type="Proteomes" id="UP000266677">
    <property type="component" value="Unassembled WGS sequence"/>
</dbReference>
<name>A0A3A4JZP5_9NOCA</name>
<accession>A0A3A4JZP5</accession>
<sequence length="324" mass="33603">MVDGTKSVDADGAAAEPVAVVGEKKAADSEGRATVVEESAVAKKRPTQRAADSDVRSKRSALSEAGRIGVGSVIAAFVAGVLLVAAITAVVVFYRQAHDRDEQLAARDGALSAACALGRDISIYNYDSDIDGWFTRIKSQSTGEFLTQMDSADKYLKESMVRSKVRSTTDKVDCGYESGDKDSAQVIMSMIQTRSNFTDQGGADRALVVLNVTMRRVDGRWLADKMGSPLLSGGPGMPGGVPVPGQQDVGRTATNQPADPNQPAGPNQPAAPNQGAAPNQPAAPNQGAAPNQPVAPNQGVVPNQPAPGQNSQPAPNRSAPQSGN</sequence>
<organism evidence="5 6">
    <name type="scientific">Nocardia panacis</name>
    <dbReference type="NCBI Taxonomy" id="2340916"/>
    <lineage>
        <taxon>Bacteria</taxon>
        <taxon>Bacillati</taxon>
        <taxon>Actinomycetota</taxon>
        <taxon>Actinomycetes</taxon>
        <taxon>Mycobacteriales</taxon>
        <taxon>Nocardiaceae</taxon>
        <taxon>Nocardia</taxon>
    </lineage>
</organism>
<proteinExistence type="predicted"/>
<protein>
    <recommendedName>
        <fullName evidence="7">Mce-associated membrane protein</fullName>
    </recommendedName>
</protein>
<evidence type="ECO:0008006" key="7">
    <source>
        <dbReference type="Google" id="ProtNLM"/>
    </source>
</evidence>
<feature type="compositionally biased region" description="Basic and acidic residues" evidence="3">
    <location>
        <begin position="22"/>
        <end position="31"/>
    </location>
</feature>
<keyword evidence="6" id="KW-1185">Reference proteome</keyword>
<feature type="region of interest" description="Disordered" evidence="3">
    <location>
        <begin position="21"/>
        <end position="56"/>
    </location>
</feature>